<accession>A0AAE3E139</accession>
<organism evidence="6 7">
    <name type="scientific">Hominilimicola fabiformis</name>
    <dbReference type="NCBI Taxonomy" id="2885356"/>
    <lineage>
        <taxon>Bacteria</taxon>
        <taxon>Bacillati</taxon>
        <taxon>Bacillota</taxon>
        <taxon>Clostridia</taxon>
        <taxon>Eubacteriales</taxon>
        <taxon>Oscillospiraceae</taxon>
        <taxon>Hominilimicola</taxon>
    </lineage>
</organism>
<keyword evidence="7" id="KW-1185">Reference proteome</keyword>
<evidence type="ECO:0000256" key="2">
    <source>
        <dbReference type="ARBA" id="ARBA00023125"/>
    </source>
</evidence>
<evidence type="ECO:0000259" key="5">
    <source>
        <dbReference type="PROSITE" id="PS51736"/>
    </source>
</evidence>
<dbReference type="InterPro" id="IPR036162">
    <property type="entry name" value="Resolvase-like_N_sf"/>
</dbReference>
<dbReference type="Pfam" id="PF00239">
    <property type="entry name" value="Resolvase"/>
    <property type="match status" value="1"/>
</dbReference>
<dbReference type="PANTHER" id="PTHR30461:SF2">
    <property type="entry name" value="SERINE RECOMBINASE PINE-RELATED"/>
    <property type="match status" value="1"/>
</dbReference>
<name>A0AAE3E139_9FIRM</name>
<sequence length="215" mass="24556">MIFAYTRISTTKKTQKHDRQQLTIQTYADENNFIVNEWISETISGTVAAENRPLYGNMFKHFKSGDILIITDIDRIGRSADDVISELKKLKSIGVRVVALDVPYMNDWNNTNNDSMYNMIIDIVITLKAHMAQQEREKIVTRINQGLAAAKEKGHSLGRPKADVPTDFIREYNKLINGEYGSMSKVQFAKMLDMGRSTVYKYITMLNDKATSQTF</sequence>
<dbReference type="RefSeq" id="WP_308456889.1">
    <property type="nucleotide sequence ID" value="NZ_JAJEQM010000015.1"/>
</dbReference>
<dbReference type="PROSITE" id="PS00398">
    <property type="entry name" value="RECOMBINASES_2"/>
    <property type="match status" value="1"/>
</dbReference>
<evidence type="ECO:0000313" key="7">
    <source>
        <dbReference type="Proteomes" id="UP001198242"/>
    </source>
</evidence>
<dbReference type="GO" id="GO:0015074">
    <property type="term" value="P:DNA integration"/>
    <property type="evidence" value="ECO:0007669"/>
    <property type="project" value="UniProtKB-KW"/>
</dbReference>
<dbReference type="GO" id="GO:0000150">
    <property type="term" value="F:DNA strand exchange activity"/>
    <property type="evidence" value="ECO:0007669"/>
    <property type="project" value="InterPro"/>
</dbReference>
<keyword evidence="2" id="KW-0238">DNA-binding</keyword>
<dbReference type="AlphaFoldDB" id="A0AAE3E139"/>
<evidence type="ECO:0000256" key="1">
    <source>
        <dbReference type="ARBA" id="ARBA00022908"/>
    </source>
</evidence>
<dbReference type="Gene3D" id="3.40.50.1390">
    <property type="entry name" value="Resolvase, N-terminal catalytic domain"/>
    <property type="match status" value="1"/>
</dbReference>
<dbReference type="InterPro" id="IPR006118">
    <property type="entry name" value="Recombinase_CS"/>
</dbReference>
<comment type="caution">
    <text evidence="6">The sequence shown here is derived from an EMBL/GenBank/DDBJ whole genome shotgun (WGS) entry which is preliminary data.</text>
</comment>
<dbReference type="InterPro" id="IPR050639">
    <property type="entry name" value="SSR_resolvase"/>
</dbReference>
<dbReference type="PANTHER" id="PTHR30461">
    <property type="entry name" value="DNA-INVERTASE FROM LAMBDOID PROPHAGE"/>
    <property type="match status" value="1"/>
</dbReference>
<evidence type="ECO:0000313" key="6">
    <source>
        <dbReference type="EMBL" id="MCC2211305.1"/>
    </source>
</evidence>
<keyword evidence="3" id="KW-0233">DNA recombination</keyword>
<dbReference type="PROSITE" id="PS51736">
    <property type="entry name" value="RECOMBINASES_3"/>
    <property type="match status" value="1"/>
</dbReference>
<dbReference type="EMBL" id="JAJEQM010000015">
    <property type="protein sequence ID" value="MCC2211305.1"/>
    <property type="molecule type" value="Genomic_DNA"/>
</dbReference>
<dbReference type="InterPro" id="IPR006119">
    <property type="entry name" value="Resolv_N"/>
</dbReference>
<evidence type="ECO:0000256" key="3">
    <source>
        <dbReference type="ARBA" id="ARBA00023172"/>
    </source>
</evidence>
<protein>
    <submittedName>
        <fullName evidence="6">Recombinase family protein</fullName>
    </submittedName>
</protein>
<feature type="active site" description="O-(5'-phospho-DNA)-serine intermediate" evidence="4">
    <location>
        <position position="9"/>
    </location>
</feature>
<proteinExistence type="predicted"/>
<dbReference type="SUPFAM" id="SSF53041">
    <property type="entry name" value="Resolvase-like"/>
    <property type="match status" value="1"/>
</dbReference>
<feature type="domain" description="Resolvase/invertase-type recombinase catalytic" evidence="5">
    <location>
        <begin position="1"/>
        <end position="154"/>
    </location>
</feature>
<dbReference type="CDD" id="cd03768">
    <property type="entry name" value="SR_ResInv"/>
    <property type="match status" value="1"/>
</dbReference>
<gene>
    <name evidence="6" type="ORF">LKE05_10950</name>
</gene>
<keyword evidence="1" id="KW-0229">DNA integration</keyword>
<reference evidence="6 7" key="1">
    <citation type="submission" date="2021-10" db="EMBL/GenBank/DDBJ databases">
        <title>Anaerobic single-cell dispensing facilitates the cultivation of human gut bacteria.</title>
        <authorList>
            <person name="Afrizal A."/>
        </authorList>
    </citation>
    <scope>NUCLEOTIDE SEQUENCE [LARGE SCALE GENOMIC DNA]</scope>
    <source>
        <strain evidence="6 7">CLA-AA-H232</strain>
    </source>
</reference>
<dbReference type="SMART" id="SM00857">
    <property type="entry name" value="Resolvase"/>
    <property type="match status" value="1"/>
</dbReference>
<evidence type="ECO:0000256" key="4">
    <source>
        <dbReference type="PIRSR" id="PIRSR606118-50"/>
    </source>
</evidence>
<dbReference type="Proteomes" id="UP001198242">
    <property type="component" value="Unassembled WGS sequence"/>
</dbReference>
<dbReference type="GO" id="GO:0003677">
    <property type="term" value="F:DNA binding"/>
    <property type="evidence" value="ECO:0007669"/>
    <property type="project" value="UniProtKB-KW"/>
</dbReference>